<dbReference type="Proteomes" id="UP000681967">
    <property type="component" value="Unassembled WGS sequence"/>
</dbReference>
<feature type="region of interest" description="Disordered" evidence="2">
    <location>
        <begin position="1"/>
        <end position="110"/>
    </location>
</feature>
<dbReference type="Pfam" id="PF24883">
    <property type="entry name" value="NPHP3_N"/>
    <property type="match status" value="1"/>
</dbReference>
<reference evidence="4" key="1">
    <citation type="submission" date="2021-02" db="EMBL/GenBank/DDBJ databases">
        <authorList>
            <person name="Nowell W R."/>
        </authorList>
    </citation>
    <scope>NUCLEOTIDE SEQUENCE</scope>
</reference>
<feature type="compositionally biased region" description="Acidic residues" evidence="2">
    <location>
        <begin position="434"/>
        <end position="454"/>
    </location>
</feature>
<dbReference type="AlphaFoldDB" id="A0A8S2IH52"/>
<proteinExistence type="predicted"/>
<feature type="domain" description="Nephrocystin 3-like N-terminal" evidence="3">
    <location>
        <begin position="114"/>
        <end position="150"/>
    </location>
</feature>
<evidence type="ECO:0000256" key="2">
    <source>
        <dbReference type="SAM" id="MobiDB-lite"/>
    </source>
</evidence>
<feature type="region of interest" description="Disordered" evidence="2">
    <location>
        <begin position="418"/>
        <end position="551"/>
    </location>
</feature>
<evidence type="ECO:0000259" key="3">
    <source>
        <dbReference type="Pfam" id="PF24883"/>
    </source>
</evidence>
<evidence type="ECO:0000313" key="4">
    <source>
        <dbReference type="EMBL" id="CAF3754199.1"/>
    </source>
</evidence>
<keyword evidence="1" id="KW-0677">Repeat</keyword>
<sequence length="551" mass="60260">MNLFTPSRKRHHPSSSSEEEEEEEEKEEKVLRFVTPSPNTTKKKITSIKITPRKTVRETLRANQALASSSSSPFPSPSPFLFSSPSSSSSPPPLSSSSPSPRALGPSKPRCRKLQTKEFLDWLTSYKDNNCVALIHGKPGCGKSMLAEYCCFAAEFKVEKIYATESENAKELCDKLLWICSTRTPGGRTAVLLYDADEHIDTAEGGGGSGNSRKGLASQAIEMFVKHKSQRKSPLIVICNYLRNQQEIAVKVKPLVDFVLHVKPYTSAEMQEIIESSSKMPMTQDEIDVIVKLARGDARQAILALNFYQQSLEKGEGEKKDSCLSSWVRDVTNEDDNYKFIDYELGGEKELGRLAQRPAPSSSSSASPEPVAAAAAFEPEVLMMGSQVKPVVHFTSSSDEAIEATAGGVMTVGRRVGGGGGAGGARSMATLGWTDEDEDVEEEGDDQEEEEEEEETKKKKKKSAAGQKKKNNKKATKTTKLPASYDITEFLGDEDDEVPVLGKKVAEIASKQGGGKSTKKATQKKKLPIVKEEQEGEEEEEEEGEDAISLQ</sequence>
<dbReference type="InterPro" id="IPR027417">
    <property type="entry name" value="P-loop_NTPase"/>
</dbReference>
<comment type="caution">
    <text evidence="4">The sequence shown here is derived from an EMBL/GenBank/DDBJ whole genome shotgun (WGS) entry which is preliminary data.</text>
</comment>
<feature type="compositionally biased region" description="Acidic residues" evidence="2">
    <location>
        <begin position="534"/>
        <end position="551"/>
    </location>
</feature>
<evidence type="ECO:0000256" key="1">
    <source>
        <dbReference type="ARBA" id="ARBA00022737"/>
    </source>
</evidence>
<protein>
    <recommendedName>
        <fullName evidence="3">Nephrocystin 3-like N-terminal domain-containing protein</fullName>
    </recommendedName>
</protein>
<feature type="compositionally biased region" description="Acidic residues" evidence="2">
    <location>
        <begin position="17"/>
        <end position="26"/>
    </location>
</feature>
<dbReference type="InterPro" id="IPR056884">
    <property type="entry name" value="NPHP3-like_N"/>
</dbReference>
<dbReference type="SUPFAM" id="SSF52540">
    <property type="entry name" value="P-loop containing nucleoside triphosphate hydrolases"/>
    <property type="match status" value="1"/>
</dbReference>
<feature type="compositionally biased region" description="Basic residues" evidence="2">
    <location>
        <begin position="517"/>
        <end position="528"/>
    </location>
</feature>
<feature type="compositionally biased region" description="Basic residues" evidence="2">
    <location>
        <begin position="41"/>
        <end position="54"/>
    </location>
</feature>
<feature type="compositionally biased region" description="Basic residues" evidence="2">
    <location>
        <begin position="458"/>
        <end position="477"/>
    </location>
</feature>
<dbReference type="EMBL" id="CAJOBH010000054">
    <property type="protein sequence ID" value="CAF3754199.1"/>
    <property type="molecule type" value="Genomic_DNA"/>
</dbReference>
<gene>
    <name evidence="4" type="ORF">BYL167_LOCUS497</name>
</gene>
<accession>A0A8S2IH52</accession>
<dbReference type="Gene3D" id="3.40.50.300">
    <property type="entry name" value="P-loop containing nucleotide triphosphate hydrolases"/>
    <property type="match status" value="1"/>
</dbReference>
<feature type="compositionally biased region" description="Low complexity" evidence="2">
    <location>
        <begin position="68"/>
        <end position="101"/>
    </location>
</feature>
<organism evidence="4 5">
    <name type="scientific">Rotaria magnacalcarata</name>
    <dbReference type="NCBI Taxonomy" id="392030"/>
    <lineage>
        <taxon>Eukaryota</taxon>
        <taxon>Metazoa</taxon>
        <taxon>Spiralia</taxon>
        <taxon>Gnathifera</taxon>
        <taxon>Rotifera</taxon>
        <taxon>Eurotatoria</taxon>
        <taxon>Bdelloidea</taxon>
        <taxon>Philodinida</taxon>
        <taxon>Philodinidae</taxon>
        <taxon>Rotaria</taxon>
    </lineage>
</organism>
<evidence type="ECO:0000313" key="5">
    <source>
        <dbReference type="Proteomes" id="UP000681967"/>
    </source>
</evidence>
<name>A0A8S2IH52_9BILA</name>